<name>A0A822ZMK8_NELNU</name>
<organism evidence="1 2">
    <name type="scientific">Nelumbo nucifera</name>
    <name type="common">Sacred lotus</name>
    <dbReference type="NCBI Taxonomy" id="4432"/>
    <lineage>
        <taxon>Eukaryota</taxon>
        <taxon>Viridiplantae</taxon>
        <taxon>Streptophyta</taxon>
        <taxon>Embryophyta</taxon>
        <taxon>Tracheophyta</taxon>
        <taxon>Spermatophyta</taxon>
        <taxon>Magnoliopsida</taxon>
        <taxon>Proteales</taxon>
        <taxon>Nelumbonaceae</taxon>
        <taxon>Nelumbo</taxon>
    </lineage>
</organism>
<dbReference type="AlphaFoldDB" id="A0A822ZMK8"/>
<protein>
    <submittedName>
        <fullName evidence="1">Uncharacterized protein</fullName>
    </submittedName>
</protein>
<comment type="caution">
    <text evidence="1">The sequence shown here is derived from an EMBL/GenBank/DDBJ whole genome shotgun (WGS) entry which is preliminary data.</text>
</comment>
<keyword evidence="2" id="KW-1185">Reference proteome</keyword>
<evidence type="ECO:0000313" key="1">
    <source>
        <dbReference type="EMBL" id="DAD46452.1"/>
    </source>
</evidence>
<proteinExistence type="predicted"/>
<dbReference type="Proteomes" id="UP000607653">
    <property type="component" value="Unassembled WGS sequence"/>
</dbReference>
<accession>A0A822ZMK8</accession>
<dbReference type="EMBL" id="DUZY01000008">
    <property type="protein sequence ID" value="DAD46452.1"/>
    <property type="molecule type" value="Genomic_DNA"/>
</dbReference>
<reference evidence="1 2" key="1">
    <citation type="journal article" date="2020" name="Mol. Biol. Evol.">
        <title>Distinct Expression and Methylation Patterns for Genes with Different Fates following a Single Whole-Genome Duplication in Flowering Plants.</title>
        <authorList>
            <person name="Shi T."/>
            <person name="Rahmani R.S."/>
            <person name="Gugger P.F."/>
            <person name="Wang M."/>
            <person name="Li H."/>
            <person name="Zhang Y."/>
            <person name="Li Z."/>
            <person name="Wang Q."/>
            <person name="Van de Peer Y."/>
            <person name="Marchal K."/>
            <person name="Chen J."/>
        </authorList>
    </citation>
    <scope>NUCLEOTIDE SEQUENCE [LARGE SCALE GENOMIC DNA]</scope>
    <source>
        <tissue evidence="1">Leaf</tissue>
    </source>
</reference>
<gene>
    <name evidence="1" type="ORF">HUJ06_016389</name>
</gene>
<evidence type="ECO:0000313" key="2">
    <source>
        <dbReference type="Proteomes" id="UP000607653"/>
    </source>
</evidence>
<sequence length="146" mass="16474">MEQAKEKSPNSTIHGIQNSLVELSSNELDNACMAENEKAVNELKRAMETYHIFNEENLEASTTECNMEQIIPSSSNVDVVEYLVRVDGTNREESSMEILPSKRAPISHFKRKLLILDLNGLLADIVNFVPDGYKPDKKVSRKAHKN</sequence>